<dbReference type="Proteomes" id="UP000663864">
    <property type="component" value="Unassembled WGS sequence"/>
</dbReference>
<name>A0A819QVU0_9BILA</name>
<evidence type="ECO:0000313" key="3">
    <source>
        <dbReference type="EMBL" id="CAF4037924.1"/>
    </source>
</evidence>
<evidence type="ECO:0000256" key="1">
    <source>
        <dbReference type="SAM" id="Phobius"/>
    </source>
</evidence>
<comment type="caution">
    <text evidence="3">The sequence shown here is derived from an EMBL/GenBank/DDBJ whole genome shotgun (WGS) entry which is preliminary data.</text>
</comment>
<protein>
    <submittedName>
        <fullName evidence="3">Uncharacterized protein</fullName>
    </submittedName>
</protein>
<organism evidence="3 4">
    <name type="scientific">Rotaria sordida</name>
    <dbReference type="NCBI Taxonomy" id="392033"/>
    <lineage>
        <taxon>Eukaryota</taxon>
        <taxon>Metazoa</taxon>
        <taxon>Spiralia</taxon>
        <taxon>Gnathifera</taxon>
        <taxon>Rotifera</taxon>
        <taxon>Eurotatoria</taxon>
        <taxon>Bdelloidea</taxon>
        <taxon>Philodinida</taxon>
        <taxon>Philodinidae</taxon>
        <taxon>Rotaria</taxon>
    </lineage>
</organism>
<proteinExistence type="predicted"/>
<evidence type="ECO:0000313" key="4">
    <source>
        <dbReference type="Proteomes" id="UP000663836"/>
    </source>
</evidence>
<sequence length="118" mass="14330">MLFFLSRHNILKFLQLERLILDNYLCKIYLNTMDNYLIYLSKLYASVLILVDCVQNTNNLFLLIYFVLLKLKYCTVTYRIKEYLKLLPIDFNKYEHNSSIKHLVINSRFRFNSFNNLL</sequence>
<accession>A0A819QVU0</accession>
<dbReference type="AlphaFoldDB" id="A0A819QVU0"/>
<dbReference type="Proteomes" id="UP000663836">
    <property type="component" value="Unassembled WGS sequence"/>
</dbReference>
<keyword evidence="1" id="KW-1133">Transmembrane helix</keyword>
<keyword evidence="1" id="KW-0812">Transmembrane</keyword>
<gene>
    <name evidence="3" type="ORF">JBS370_LOCUS28332</name>
    <name evidence="2" type="ORF">ZHD862_LOCUS18898</name>
</gene>
<dbReference type="EMBL" id="CAJOBD010005649">
    <property type="protein sequence ID" value="CAF4037924.1"/>
    <property type="molecule type" value="Genomic_DNA"/>
</dbReference>
<reference evidence="3" key="1">
    <citation type="submission" date="2021-02" db="EMBL/GenBank/DDBJ databases">
        <authorList>
            <person name="Nowell W R."/>
        </authorList>
    </citation>
    <scope>NUCLEOTIDE SEQUENCE</scope>
</reference>
<evidence type="ECO:0000313" key="2">
    <source>
        <dbReference type="EMBL" id="CAF1126198.1"/>
    </source>
</evidence>
<feature type="transmembrane region" description="Helical" evidence="1">
    <location>
        <begin position="43"/>
        <end position="69"/>
    </location>
</feature>
<keyword evidence="1" id="KW-0472">Membrane</keyword>
<dbReference type="EMBL" id="CAJNOT010001002">
    <property type="protein sequence ID" value="CAF1126198.1"/>
    <property type="molecule type" value="Genomic_DNA"/>
</dbReference>